<dbReference type="PANTHER" id="PTHR40027:SF1">
    <property type="entry name" value="CELL DIVISION PROTEIN DIVIC"/>
    <property type="match status" value="1"/>
</dbReference>
<gene>
    <name evidence="3" type="ORF">B0X71_00275</name>
</gene>
<dbReference type="AlphaFoldDB" id="A0A1Q2KVM1"/>
<dbReference type="PANTHER" id="PTHR40027">
    <property type="entry name" value="CELL DIVISION PROTEIN DIVIC"/>
    <property type="match status" value="1"/>
</dbReference>
<dbReference type="Pfam" id="PF04977">
    <property type="entry name" value="DivIC"/>
    <property type="match status" value="1"/>
</dbReference>
<dbReference type="Proteomes" id="UP000188184">
    <property type="component" value="Chromosome"/>
</dbReference>
<reference evidence="3 4" key="1">
    <citation type="submission" date="2017-02" db="EMBL/GenBank/DDBJ databases">
        <title>The complete genomic sequence of a novel cold adapted crude oil-degrading bacterium Planococcus qaidamina Y42.</title>
        <authorList>
            <person name="Yang R."/>
        </authorList>
    </citation>
    <scope>NUCLEOTIDE SEQUENCE [LARGE SCALE GENOMIC DNA]</scope>
    <source>
        <strain evidence="3 4">Y42</strain>
    </source>
</reference>
<name>A0A1Q2KVM1_9BACL</name>
<dbReference type="EMBL" id="CP019640">
    <property type="protein sequence ID" value="AQQ51722.1"/>
    <property type="molecule type" value="Genomic_DNA"/>
</dbReference>
<dbReference type="InterPro" id="IPR007060">
    <property type="entry name" value="FtsL/DivIC"/>
</dbReference>
<keyword evidence="3" id="KW-0132">Cell division</keyword>
<feature type="coiled-coil region" evidence="1">
    <location>
        <begin position="68"/>
        <end position="102"/>
    </location>
</feature>
<feature type="transmembrane region" description="Helical" evidence="2">
    <location>
        <begin position="39"/>
        <end position="58"/>
    </location>
</feature>
<keyword evidence="1" id="KW-0175">Coiled coil</keyword>
<evidence type="ECO:0000256" key="1">
    <source>
        <dbReference type="SAM" id="Coils"/>
    </source>
</evidence>
<evidence type="ECO:0000313" key="3">
    <source>
        <dbReference type="EMBL" id="AQQ51722.1"/>
    </source>
</evidence>
<dbReference type="GO" id="GO:0051301">
    <property type="term" value="P:cell division"/>
    <property type="evidence" value="ECO:0007669"/>
    <property type="project" value="UniProtKB-KW"/>
</dbReference>
<evidence type="ECO:0000313" key="4">
    <source>
        <dbReference type="Proteomes" id="UP000188184"/>
    </source>
</evidence>
<protein>
    <submittedName>
        <fullName evidence="3">Cell division protein DivIVC</fullName>
    </submittedName>
</protein>
<evidence type="ECO:0000256" key="2">
    <source>
        <dbReference type="SAM" id="Phobius"/>
    </source>
</evidence>
<dbReference type="RefSeq" id="WP_077587596.1">
    <property type="nucleotide sequence ID" value="NZ_CP019640.1"/>
</dbReference>
<accession>A0A1Q2KVM1</accession>
<dbReference type="OrthoDB" id="2991180at2"/>
<organism evidence="3 4">
    <name type="scientific">Planococcus lenghuensis</name>
    <dbReference type="NCBI Taxonomy" id="2213202"/>
    <lineage>
        <taxon>Bacteria</taxon>
        <taxon>Bacillati</taxon>
        <taxon>Bacillota</taxon>
        <taxon>Bacilli</taxon>
        <taxon>Bacillales</taxon>
        <taxon>Caryophanaceae</taxon>
        <taxon>Planococcus</taxon>
    </lineage>
</organism>
<keyword evidence="3" id="KW-0131">Cell cycle</keyword>
<keyword evidence="4" id="KW-1185">Reference proteome</keyword>
<keyword evidence="2" id="KW-1133">Transmembrane helix</keyword>
<dbReference type="InterPro" id="IPR039076">
    <property type="entry name" value="DivIC"/>
</dbReference>
<dbReference type="KEGG" id="pmar:B0X71_00275"/>
<keyword evidence="2" id="KW-0812">Transmembrane</keyword>
<proteinExistence type="predicted"/>
<sequence length="136" mass="15727">MGLKNKRKSTDQGVTSIQNDYVRSVELQEKKQQAHKIRLVRRLSVFGILAAICLLWIVTTMYSQTRDIADKKEEKAEAVAELEAAEDKQIKLEEHIQLLNDEDYLAKLARKEYFLSEEGEIIFSIPENEENEDGKE</sequence>
<keyword evidence="2" id="KW-0472">Membrane</keyword>